<evidence type="ECO:0000313" key="2">
    <source>
        <dbReference type="Proteomes" id="UP000266113"/>
    </source>
</evidence>
<accession>A0A398E042</accession>
<dbReference type="EMBL" id="QXIY01000016">
    <property type="protein sequence ID" value="RIE16954.1"/>
    <property type="molecule type" value="Genomic_DNA"/>
</dbReference>
<evidence type="ECO:0000313" key="1">
    <source>
        <dbReference type="EMBL" id="RIE16954.1"/>
    </source>
</evidence>
<comment type="caution">
    <text evidence="1">The sequence shown here is derived from an EMBL/GenBank/DDBJ whole genome shotgun (WGS) entry which is preliminary data.</text>
</comment>
<dbReference type="Proteomes" id="UP000266113">
    <property type="component" value="Unassembled WGS sequence"/>
</dbReference>
<gene>
    <name evidence="1" type="ORF">SMC1_03880</name>
</gene>
<proteinExistence type="predicted"/>
<protein>
    <submittedName>
        <fullName evidence="1">Uncharacterized protein</fullName>
    </submittedName>
</protein>
<dbReference type="AlphaFoldDB" id="A0A398E042"/>
<organism evidence="1 2">
    <name type="scientific">Candidatus Cryosericum septentrionale</name>
    <dbReference type="NCBI Taxonomy" id="2290913"/>
    <lineage>
        <taxon>Bacteria</taxon>
        <taxon>Pseudomonadati</taxon>
        <taxon>Caldisericota/Cryosericota group</taxon>
        <taxon>Candidatus Cryosericota</taxon>
        <taxon>Candidatus Cryosericia</taxon>
        <taxon>Candidatus Cryosericales</taxon>
        <taxon>Candidatus Cryosericaceae</taxon>
        <taxon>Candidatus Cryosericum</taxon>
    </lineage>
</organism>
<reference evidence="1 2" key="1">
    <citation type="submission" date="2018-09" db="EMBL/GenBank/DDBJ databases">
        <title>Discovery and Ecogenomic Context for Candidatus Cryosericales, a Global Caldiserica Order Active in Thawing Permafrost.</title>
        <authorList>
            <person name="Martinez M.A."/>
            <person name="Woodcroft B.J."/>
            <person name="Ignacio Espinoza J.C."/>
            <person name="Zayed A."/>
            <person name="Singleton C.M."/>
            <person name="Boyd J."/>
            <person name="Li Y.-F."/>
            <person name="Purvine S."/>
            <person name="Maughan H."/>
            <person name="Hodgkins S.B."/>
            <person name="Anderson D."/>
            <person name="Sederholm M."/>
            <person name="Temperton B."/>
            <person name="Saleska S.R."/>
            <person name="Tyson G.W."/>
            <person name="Rich V.I."/>
        </authorList>
    </citation>
    <scope>NUCLEOTIDE SEQUENCE [LARGE SCALE GENOMIC DNA]</scope>
    <source>
        <strain evidence="1 2">SMC1</strain>
    </source>
</reference>
<keyword evidence="2" id="KW-1185">Reference proteome</keyword>
<name>A0A398E042_9BACT</name>
<dbReference type="RefSeq" id="WP_119085490.1">
    <property type="nucleotide sequence ID" value="NZ_QXIY01000016.1"/>
</dbReference>
<sequence>MLRPNPNGIPLWEQPKDWFSYQRAIDCDRVERADRLRDDSVRRDLLLGFFSVRLAVPSTVTRSMCRRCLTAGDVRSMTLNIYDAEIDRVIATAGGFPAAFE</sequence>